<dbReference type="Proteomes" id="UP001432322">
    <property type="component" value="Unassembled WGS sequence"/>
</dbReference>
<evidence type="ECO:0000313" key="3">
    <source>
        <dbReference type="Proteomes" id="UP001432322"/>
    </source>
</evidence>
<evidence type="ECO:0000313" key="2">
    <source>
        <dbReference type="EMBL" id="GMT28459.1"/>
    </source>
</evidence>
<proteinExistence type="predicted"/>
<reference evidence="2" key="1">
    <citation type="submission" date="2023-10" db="EMBL/GenBank/DDBJ databases">
        <title>Genome assembly of Pristionchus species.</title>
        <authorList>
            <person name="Yoshida K."/>
            <person name="Sommer R.J."/>
        </authorList>
    </citation>
    <scope>NUCLEOTIDE SEQUENCE</scope>
    <source>
        <strain evidence="2">RS5133</strain>
    </source>
</reference>
<feature type="non-terminal residue" evidence="2">
    <location>
        <position position="242"/>
    </location>
</feature>
<dbReference type="Pfam" id="PF16486">
    <property type="entry name" value="ArgoN"/>
    <property type="match status" value="1"/>
</dbReference>
<name>A0AAV5W907_9BILA</name>
<protein>
    <recommendedName>
        <fullName evidence="1">Protein argonaute N-terminal domain-containing protein</fullName>
    </recommendedName>
</protein>
<dbReference type="EMBL" id="BTSY01000005">
    <property type="protein sequence ID" value="GMT28459.1"/>
    <property type="molecule type" value="Genomic_DNA"/>
</dbReference>
<gene>
    <name evidence="2" type="ORF">PFISCL1PPCAC_19756</name>
</gene>
<dbReference type="InterPro" id="IPR032474">
    <property type="entry name" value="Argonaute_N"/>
</dbReference>
<organism evidence="2 3">
    <name type="scientific">Pristionchus fissidentatus</name>
    <dbReference type="NCBI Taxonomy" id="1538716"/>
    <lineage>
        <taxon>Eukaryota</taxon>
        <taxon>Metazoa</taxon>
        <taxon>Ecdysozoa</taxon>
        <taxon>Nematoda</taxon>
        <taxon>Chromadorea</taxon>
        <taxon>Rhabditida</taxon>
        <taxon>Rhabditina</taxon>
        <taxon>Diplogasteromorpha</taxon>
        <taxon>Diplogasteroidea</taxon>
        <taxon>Neodiplogasteridae</taxon>
        <taxon>Pristionchus</taxon>
    </lineage>
</organism>
<accession>A0AAV5W907</accession>
<sequence length="242" mass="27961">MHEVDLRKVAELQADAETKRQTRIDNARALIQSMRIEVNTEMPPPSATGFKSSCRVDLESNVFGVRIENERTIYRYDVFIEAEIGTKGKRVEFTKKGNTDYLVSDRNKKCITAFSKLVKQASFYRPERVFFYDGQAILYTVEKLELNDKTCETVIMEGSQICDEFSPFNYVHFSVKPCSKNFQCQLSDVRMSNRDSSKKDRSAVQFCDIATTMNSVYRNPDRFTIFKDGKIFPNRPDLEGLK</sequence>
<dbReference type="AlphaFoldDB" id="A0AAV5W907"/>
<keyword evidence="3" id="KW-1185">Reference proteome</keyword>
<evidence type="ECO:0000259" key="1">
    <source>
        <dbReference type="Pfam" id="PF16486"/>
    </source>
</evidence>
<comment type="caution">
    <text evidence="2">The sequence shown here is derived from an EMBL/GenBank/DDBJ whole genome shotgun (WGS) entry which is preliminary data.</text>
</comment>
<feature type="domain" description="Protein argonaute N-terminal" evidence="1">
    <location>
        <begin position="56"/>
        <end position="209"/>
    </location>
</feature>